<gene>
    <name evidence="1" type="ORF">KIL84_020125</name>
</gene>
<protein>
    <submittedName>
        <fullName evidence="1">Uncharacterized protein</fullName>
    </submittedName>
</protein>
<proteinExistence type="predicted"/>
<dbReference type="AlphaFoldDB" id="A0A9D3XW48"/>
<evidence type="ECO:0000313" key="1">
    <source>
        <dbReference type="EMBL" id="KAH1187376.1"/>
    </source>
</evidence>
<dbReference type="EMBL" id="JAHDVG010000463">
    <property type="protein sequence ID" value="KAH1187376.1"/>
    <property type="molecule type" value="Genomic_DNA"/>
</dbReference>
<accession>A0A9D3XW48</accession>
<dbReference type="Proteomes" id="UP000827986">
    <property type="component" value="Unassembled WGS sequence"/>
</dbReference>
<keyword evidence="2" id="KW-1185">Reference proteome</keyword>
<name>A0A9D3XW48_9SAUR</name>
<sequence length="130" mass="13795">MCGTVCAILTSTPGGSSPMPADCGLCPPLPTAAFAPIPRSWVDPPTFRCRQPLFIANSVYQESVQQFVGRKANGNYPSTFHNALLDLFALHPACGGRGLIISRILISLLLVNSHDLGRRRGSGCSSVKLA</sequence>
<evidence type="ECO:0000313" key="2">
    <source>
        <dbReference type="Proteomes" id="UP000827986"/>
    </source>
</evidence>
<organism evidence="1 2">
    <name type="scientific">Mauremys mutica</name>
    <name type="common">yellowpond turtle</name>
    <dbReference type="NCBI Taxonomy" id="74926"/>
    <lineage>
        <taxon>Eukaryota</taxon>
        <taxon>Metazoa</taxon>
        <taxon>Chordata</taxon>
        <taxon>Craniata</taxon>
        <taxon>Vertebrata</taxon>
        <taxon>Euteleostomi</taxon>
        <taxon>Archelosauria</taxon>
        <taxon>Testudinata</taxon>
        <taxon>Testudines</taxon>
        <taxon>Cryptodira</taxon>
        <taxon>Durocryptodira</taxon>
        <taxon>Testudinoidea</taxon>
        <taxon>Geoemydidae</taxon>
        <taxon>Geoemydinae</taxon>
        <taxon>Mauremys</taxon>
    </lineage>
</organism>
<comment type="caution">
    <text evidence="1">The sequence shown here is derived from an EMBL/GenBank/DDBJ whole genome shotgun (WGS) entry which is preliminary data.</text>
</comment>
<reference evidence="1" key="1">
    <citation type="submission" date="2021-09" db="EMBL/GenBank/DDBJ databases">
        <title>The genome of Mauremys mutica provides insights into the evolution of semi-aquatic lifestyle.</title>
        <authorList>
            <person name="Gong S."/>
            <person name="Gao Y."/>
        </authorList>
    </citation>
    <scope>NUCLEOTIDE SEQUENCE</scope>
    <source>
        <strain evidence="1">MM-2020</strain>
        <tissue evidence="1">Muscle</tissue>
    </source>
</reference>